<protein>
    <recommendedName>
        <fullName evidence="3">Cyclic lactone autoinducer peptide</fullName>
    </recommendedName>
</protein>
<name>M1MD75_9CLOT</name>
<dbReference type="EMBL" id="CP004121">
    <property type="protein sequence ID" value="AGF54343.1"/>
    <property type="molecule type" value="Genomic_DNA"/>
</dbReference>
<evidence type="ECO:0000313" key="2">
    <source>
        <dbReference type="Proteomes" id="UP000011728"/>
    </source>
</evidence>
<dbReference type="KEGG" id="csr:Cspa_c05490"/>
<organism evidence="1 2">
    <name type="scientific">Clostridium saccharoperbutylacetonicum N1-4(HMT)</name>
    <dbReference type="NCBI Taxonomy" id="931276"/>
    <lineage>
        <taxon>Bacteria</taxon>
        <taxon>Bacillati</taxon>
        <taxon>Bacillota</taxon>
        <taxon>Clostridia</taxon>
        <taxon>Eubacteriales</taxon>
        <taxon>Clostridiaceae</taxon>
        <taxon>Clostridium</taxon>
    </lineage>
</organism>
<dbReference type="RefSeq" id="WP_015390669.1">
    <property type="nucleotide sequence ID" value="NC_020291.1"/>
</dbReference>
<dbReference type="AlphaFoldDB" id="M1MD75"/>
<dbReference type="NCBIfam" id="TIGR04223">
    <property type="entry name" value="quorum_AgrD"/>
    <property type="match status" value="1"/>
</dbReference>
<gene>
    <name evidence="1" type="ORF">Cspa_c05490</name>
</gene>
<accession>M1MD75</accession>
<reference evidence="1 2" key="1">
    <citation type="submission" date="2013-02" db="EMBL/GenBank/DDBJ databases">
        <title>Genome sequence of Clostridium saccharoperbutylacetonicum N1-4(HMT).</title>
        <authorList>
            <person name="Poehlein A."/>
            <person name="Daniel R."/>
        </authorList>
    </citation>
    <scope>NUCLEOTIDE SEQUENCE [LARGE SCALE GENOMIC DNA]</scope>
    <source>
        <strain evidence="2">N1-4(HMT)</strain>
    </source>
</reference>
<evidence type="ECO:0000313" key="1">
    <source>
        <dbReference type="EMBL" id="AGF54343.1"/>
    </source>
</evidence>
<dbReference type="InterPro" id="IPR009229">
    <property type="entry name" value="AgrD"/>
</dbReference>
<sequence>MEKFTNSLAAILLKVFNVRLNVSCVTLYGEPECPEEILK</sequence>
<evidence type="ECO:0008006" key="3">
    <source>
        <dbReference type="Google" id="ProtNLM"/>
    </source>
</evidence>
<dbReference type="OrthoDB" id="1923816at2"/>
<proteinExistence type="predicted"/>
<keyword evidence="2" id="KW-1185">Reference proteome</keyword>
<dbReference type="HOGENOM" id="CLU_3307506_0_0_9"/>
<dbReference type="PATRIC" id="fig|931276.5.peg.509"/>
<dbReference type="Proteomes" id="UP000011728">
    <property type="component" value="Chromosome"/>
</dbReference>